<dbReference type="EMBL" id="DUFG01000011">
    <property type="protein sequence ID" value="HIH08054.1"/>
    <property type="molecule type" value="Genomic_DNA"/>
</dbReference>
<accession>A0A7J4ITH0</accession>
<sequence length="291" mass="31555">MPSNVKIGVIAIVVVMAAVVVLHYLQQSQVPEYIETPSGDEYLPQDYVDPATAGGPEIDLSEGSAPSNCAQLEGFEKESCIHASAVIQGNPETCNSIESVYARDNCILEVAITTGNEEACPQIRFGKEDCFSQIALQENRPELCEKTTIEKDVCRNAVQQNDISICDSLGEGKRHCMNAFIKQCPDDAPLAQICYRSPPDMTQCDSIIDLRGSCYADIALEKNNPALCAEIGELSNVCYFTIAINTLDAGVCEFMSENRDNCVATIAFETGNPSLCEKAGTERQNCLADLS</sequence>
<evidence type="ECO:0000313" key="3">
    <source>
        <dbReference type="EMBL" id="MBS3059094.1"/>
    </source>
</evidence>
<evidence type="ECO:0000313" key="2">
    <source>
        <dbReference type="EMBL" id="HIH08054.1"/>
    </source>
</evidence>
<dbReference type="Proteomes" id="UP000577419">
    <property type="component" value="Unassembled WGS sequence"/>
</dbReference>
<organism evidence="2 4">
    <name type="scientific">Candidatus Iainarchaeum sp</name>
    <dbReference type="NCBI Taxonomy" id="3101447"/>
    <lineage>
        <taxon>Archaea</taxon>
        <taxon>Candidatus Iainarchaeota</taxon>
        <taxon>Candidatus Iainarchaeia</taxon>
        <taxon>Candidatus Iainarchaeales</taxon>
        <taxon>Candidatus Iainarchaeaceae</taxon>
        <taxon>Candidatus Iainarchaeum</taxon>
    </lineage>
</organism>
<comment type="caution">
    <text evidence="2">The sequence shown here is derived from an EMBL/GenBank/DDBJ whole genome shotgun (WGS) entry which is preliminary data.</text>
</comment>
<protein>
    <submittedName>
        <fullName evidence="2">Uncharacterized protein</fullName>
    </submittedName>
</protein>
<reference evidence="3" key="3">
    <citation type="submission" date="2021-05" db="EMBL/GenBank/DDBJ databases">
        <title>Protein family content uncovers lineage relationships and bacterial pathway maintenance mechanisms in DPANN archaea.</title>
        <authorList>
            <person name="Castelle C.J."/>
            <person name="Meheust R."/>
            <person name="Jaffe A.L."/>
            <person name="Seitz K."/>
            <person name="Gong X."/>
            <person name="Baker B.J."/>
            <person name="Banfield J.F."/>
        </authorList>
    </citation>
    <scope>NUCLEOTIDE SEQUENCE</scope>
    <source>
        <strain evidence="3">RIFCSPHIGHO2_01_FULL_GW2011_AR10_43_9</strain>
    </source>
</reference>
<reference evidence="4" key="1">
    <citation type="journal article" date="2020" name="bioRxiv">
        <title>A rank-normalized archaeal taxonomy based on genome phylogeny resolves widespread incomplete and uneven classifications.</title>
        <authorList>
            <person name="Rinke C."/>
            <person name="Chuvochina M."/>
            <person name="Mussig A.J."/>
            <person name="Chaumeil P.-A."/>
            <person name="Waite D.W."/>
            <person name="Whitman W.B."/>
            <person name="Parks D.H."/>
            <person name="Hugenholtz P."/>
        </authorList>
    </citation>
    <scope>NUCLEOTIDE SEQUENCE [LARGE SCALE GENOMIC DNA]</scope>
</reference>
<keyword evidence="1" id="KW-0812">Transmembrane</keyword>
<feature type="transmembrane region" description="Helical" evidence="1">
    <location>
        <begin position="7"/>
        <end position="25"/>
    </location>
</feature>
<evidence type="ECO:0000313" key="4">
    <source>
        <dbReference type="Proteomes" id="UP000577419"/>
    </source>
</evidence>
<name>A0A7J4ITH0_9ARCH</name>
<reference evidence="3" key="2">
    <citation type="submission" date="2021-03" db="EMBL/GenBank/DDBJ databases">
        <authorList>
            <person name="Jaffe A."/>
        </authorList>
    </citation>
    <scope>NUCLEOTIDE SEQUENCE</scope>
    <source>
        <strain evidence="3">RIFCSPHIGHO2_01_FULL_GW2011_AR10_43_9</strain>
    </source>
</reference>
<proteinExistence type="predicted"/>
<keyword evidence="1" id="KW-1133">Transmembrane helix</keyword>
<dbReference type="EMBL" id="JAGVWF010000022">
    <property type="protein sequence ID" value="MBS3059094.1"/>
    <property type="molecule type" value="Genomic_DNA"/>
</dbReference>
<dbReference type="AlphaFoldDB" id="A0A7J4ITH0"/>
<evidence type="ECO:0000256" key="1">
    <source>
        <dbReference type="SAM" id="Phobius"/>
    </source>
</evidence>
<gene>
    <name evidence="2" type="ORF">HA237_01650</name>
    <name evidence="3" type="ORF">J4224_01570</name>
</gene>
<dbReference type="Proteomes" id="UP000683213">
    <property type="component" value="Unassembled WGS sequence"/>
</dbReference>
<keyword evidence="1" id="KW-0472">Membrane</keyword>